<gene>
    <name evidence="7" type="ORF">ASPWEDRAFT_160089</name>
</gene>
<dbReference type="Pfam" id="PF04082">
    <property type="entry name" value="Fungal_trans"/>
    <property type="match status" value="1"/>
</dbReference>
<dbReference type="RefSeq" id="XP_040687055.1">
    <property type="nucleotide sequence ID" value="XM_040829776.1"/>
</dbReference>
<keyword evidence="4" id="KW-0804">Transcription</keyword>
<keyword evidence="2" id="KW-0862">Zinc</keyword>
<dbReference type="EMBL" id="KV878214">
    <property type="protein sequence ID" value="OJJ33378.1"/>
    <property type="molecule type" value="Genomic_DNA"/>
</dbReference>
<dbReference type="InterPro" id="IPR007219">
    <property type="entry name" value="XnlR_reg_dom"/>
</dbReference>
<dbReference type="VEuPathDB" id="FungiDB:ASPWEDRAFT_160089"/>
<keyword evidence="5" id="KW-0539">Nucleus</keyword>
<evidence type="ECO:0000256" key="3">
    <source>
        <dbReference type="ARBA" id="ARBA00023015"/>
    </source>
</evidence>
<keyword evidence="3" id="KW-0805">Transcription regulation</keyword>
<dbReference type="GO" id="GO:0008270">
    <property type="term" value="F:zinc ion binding"/>
    <property type="evidence" value="ECO:0007669"/>
    <property type="project" value="InterPro"/>
</dbReference>
<keyword evidence="1" id="KW-0479">Metal-binding</keyword>
<dbReference type="PANTHER" id="PTHR47660:SF2">
    <property type="entry name" value="TRANSCRIPTION FACTOR WITH C2H2 AND ZN(2)-CYS(6) DNA BINDING DOMAIN (EUROFUNG)"/>
    <property type="match status" value="1"/>
</dbReference>
<organism evidence="7 8">
    <name type="scientific">Aspergillus wentii DTO 134E9</name>
    <dbReference type="NCBI Taxonomy" id="1073089"/>
    <lineage>
        <taxon>Eukaryota</taxon>
        <taxon>Fungi</taxon>
        <taxon>Dikarya</taxon>
        <taxon>Ascomycota</taxon>
        <taxon>Pezizomycotina</taxon>
        <taxon>Eurotiomycetes</taxon>
        <taxon>Eurotiomycetidae</taxon>
        <taxon>Eurotiales</taxon>
        <taxon>Aspergillaceae</taxon>
        <taxon>Aspergillus</taxon>
        <taxon>Aspergillus subgen. Cremei</taxon>
    </lineage>
</organism>
<evidence type="ECO:0000256" key="2">
    <source>
        <dbReference type="ARBA" id="ARBA00022833"/>
    </source>
</evidence>
<proteinExistence type="predicted"/>
<reference evidence="8" key="1">
    <citation type="journal article" date="2017" name="Genome Biol.">
        <title>Comparative genomics reveals high biological diversity and specific adaptations in the industrially and medically important fungal genus Aspergillus.</title>
        <authorList>
            <person name="de Vries R.P."/>
            <person name="Riley R."/>
            <person name="Wiebenga A."/>
            <person name="Aguilar-Osorio G."/>
            <person name="Amillis S."/>
            <person name="Uchima C.A."/>
            <person name="Anderluh G."/>
            <person name="Asadollahi M."/>
            <person name="Askin M."/>
            <person name="Barry K."/>
            <person name="Battaglia E."/>
            <person name="Bayram O."/>
            <person name="Benocci T."/>
            <person name="Braus-Stromeyer S.A."/>
            <person name="Caldana C."/>
            <person name="Canovas D."/>
            <person name="Cerqueira G.C."/>
            <person name="Chen F."/>
            <person name="Chen W."/>
            <person name="Choi C."/>
            <person name="Clum A."/>
            <person name="Dos Santos R.A."/>
            <person name="Damasio A.R."/>
            <person name="Diallinas G."/>
            <person name="Emri T."/>
            <person name="Fekete E."/>
            <person name="Flipphi M."/>
            <person name="Freyberg S."/>
            <person name="Gallo A."/>
            <person name="Gournas C."/>
            <person name="Habgood R."/>
            <person name="Hainaut M."/>
            <person name="Harispe M.L."/>
            <person name="Henrissat B."/>
            <person name="Hilden K.S."/>
            <person name="Hope R."/>
            <person name="Hossain A."/>
            <person name="Karabika E."/>
            <person name="Karaffa L."/>
            <person name="Karanyi Z."/>
            <person name="Krasevec N."/>
            <person name="Kuo A."/>
            <person name="Kusch H."/>
            <person name="LaButti K."/>
            <person name="Lagendijk E.L."/>
            <person name="Lapidus A."/>
            <person name="Levasseur A."/>
            <person name="Lindquist E."/>
            <person name="Lipzen A."/>
            <person name="Logrieco A.F."/>
            <person name="MacCabe A."/>
            <person name="Maekelae M.R."/>
            <person name="Malavazi I."/>
            <person name="Melin P."/>
            <person name="Meyer V."/>
            <person name="Mielnichuk N."/>
            <person name="Miskei M."/>
            <person name="Molnar A.P."/>
            <person name="Mule G."/>
            <person name="Ngan C.Y."/>
            <person name="Orejas M."/>
            <person name="Orosz E."/>
            <person name="Ouedraogo J.P."/>
            <person name="Overkamp K.M."/>
            <person name="Park H.-S."/>
            <person name="Perrone G."/>
            <person name="Piumi F."/>
            <person name="Punt P.J."/>
            <person name="Ram A.F."/>
            <person name="Ramon A."/>
            <person name="Rauscher S."/>
            <person name="Record E."/>
            <person name="Riano-Pachon D.M."/>
            <person name="Robert V."/>
            <person name="Roehrig J."/>
            <person name="Ruller R."/>
            <person name="Salamov A."/>
            <person name="Salih N.S."/>
            <person name="Samson R.A."/>
            <person name="Sandor E."/>
            <person name="Sanguinetti M."/>
            <person name="Schuetze T."/>
            <person name="Sepcic K."/>
            <person name="Shelest E."/>
            <person name="Sherlock G."/>
            <person name="Sophianopoulou V."/>
            <person name="Squina F.M."/>
            <person name="Sun H."/>
            <person name="Susca A."/>
            <person name="Todd R.B."/>
            <person name="Tsang A."/>
            <person name="Unkles S.E."/>
            <person name="van de Wiele N."/>
            <person name="van Rossen-Uffink D."/>
            <person name="Oliveira J.V."/>
            <person name="Vesth T.C."/>
            <person name="Visser J."/>
            <person name="Yu J.-H."/>
            <person name="Zhou M."/>
            <person name="Andersen M.R."/>
            <person name="Archer D.B."/>
            <person name="Baker S.E."/>
            <person name="Benoit I."/>
            <person name="Brakhage A.A."/>
            <person name="Braus G.H."/>
            <person name="Fischer R."/>
            <person name="Frisvad J.C."/>
            <person name="Goldman G.H."/>
            <person name="Houbraken J."/>
            <person name="Oakley B."/>
            <person name="Pocsi I."/>
            <person name="Scazzocchio C."/>
            <person name="Seiboth B."/>
            <person name="vanKuyk P.A."/>
            <person name="Wortman J."/>
            <person name="Dyer P.S."/>
            <person name="Grigoriev I.V."/>
        </authorList>
    </citation>
    <scope>NUCLEOTIDE SEQUENCE [LARGE SCALE GENOMIC DNA]</scope>
    <source>
        <strain evidence="8">DTO 134E9</strain>
    </source>
</reference>
<dbReference type="GO" id="GO:0003677">
    <property type="term" value="F:DNA binding"/>
    <property type="evidence" value="ECO:0007669"/>
    <property type="project" value="InterPro"/>
</dbReference>
<evidence type="ECO:0000259" key="6">
    <source>
        <dbReference type="Pfam" id="PF04082"/>
    </source>
</evidence>
<dbReference type="AlphaFoldDB" id="A0A1L9RES9"/>
<dbReference type="GeneID" id="63745624"/>
<evidence type="ECO:0000256" key="4">
    <source>
        <dbReference type="ARBA" id="ARBA00023163"/>
    </source>
</evidence>
<evidence type="ECO:0000256" key="5">
    <source>
        <dbReference type="ARBA" id="ARBA00023242"/>
    </source>
</evidence>
<name>A0A1L9RES9_ASPWE</name>
<sequence length="584" mass="65310">MFAALVPSPGLTFDPENPIFDAPMPAVESVGSPSVDSTLSIEATNTYIKSFFEHFYPSLPLVHRPTFTTASTPKTLMNITAIIGSLYTAQSYSKEEQVTCANWRRKAWEDGYDELSNLTSSDWKELGKTWVIQAWLLHIIYGAYLGDGSHYEMAKQMLRSLVDAIRELGVLQQSTAFPLATSWIAQSKRSPLRSESQPLQECWMAYVNEESMRLSLYVLLFLDTQISSPCNLRPLISPIEFGWELPYSSSLWEANNAHNWLQRLSDEYLGPSTSPYGELHLERGKATSSLSLATQELMSECPSPGLLATLQASPFATLCVLTNLDQLVRDFTRCYYQLPPNLSDPSAFHILTQSQNRQVMAAIRIVTKMVQQPPKPSQALLWHAIELMTFSIKVSLCQPDELLIGGVVDTSLVAGLATATHLTLGSYVAVRRSAPFRLQQKSKDDGALSIISELLTGLSRIMAVEELGFAAREAPWATVASFRMLLMIWQVLRRATSEIRKHIKAENKAPEKFEPSMLIFSALMEALVGFAADETRYSRDSDVLSSLDESEALFMKIIFRICQSRSVWGIGDAMEKLMEEIKVE</sequence>
<evidence type="ECO:0000313" key="8">
    <source>
        <dbReference type="Proteomes" id="UP000184383"/>
    </source>
</evidence>
<accession>A0A1L9RES9</accession>
<feature type="domain" description="Xylanolytic transcriptional activator regulatory" evidence="6">
    <location>
        <begin position="48"/>
        <end position="265"/>
    </location>
</feature>
<dbReference type="Proteomes" id="UP000184383">
    <property type="component" value="Unassembled WGS sequence"/>
</dbReference>
<evidence type="ECO:0000313" key="7">
    <source>
        <dbReference type="EMBL" id="OJJ33378.1"/>
    </source>
</evidence>
<dbReference type="OrthoDB" id="1405595at2759"/>
<dbReference type="GO" id="GO:0006351">
    <property type="term" value="P:DNA-templated transcription"/>
    <property type="evidence" value="ECO:0007669"/>
    <property type="project" value="InterPro"/>
</dbReference>
<dbReference type="STRING" id="1073089.A0A1L9RES9"/>
<dbReference type="CDD" id="cd12148">
    <property type="entry name" value="fungal_TF_MHR"/>
    <property type="match status" value="1"/>
</dbReference>
<protein>
    <recommendedName>
        <fullName evidence="6">Xylanolytic transcriptional activator regulatory domain-containing protein</fullName>
    </recommendedName>
</protein>
<evidence type="ECO:0000256" key="1">
    <source>
        <dbReference type="ARBA" id="ARBA00022723"/>
    </source>
</evidence>
<dbReference type="PANTHER" id="PTHR47660">
    <property type="entry name" value="TRANSCRIPTION FACTOR WITH C2H2 AND ZN(2)-CYS(6) DNA BINDING DOMAIN (EUROFUNG)-RELATED-RELATED"/>
    <property type="match status" value="1"/>
</dbReference>
<keyword evidence="8" id="KW-1185">Reference proteome</keyword>